<dbReference type="InterPro" id="IPR058240">
    <property type="entry name" value="rSAM_sf"/>
</dbReference>
<dbReference type="NCBIfam" id="TIGR04085">
    <property type="entry name" value="rSAM_more_4Fe4S"/>
    <property type="match status" value="1"/>
</dbReference>
<reference evidence="2 3" key="1">
    <citation type="submission" date="2019-07" db="EMBL/GenBank/DDBJ databases">
        <title>Whole genome shotgun sequence of Chryseobacterium hagamense NBRC 105253.</title>
        <authorList>
            <person name="Hosoyama A."/>
            <person name="Uohara A."/>
            <person name="Ohji S."/>
            <person name="Ichikawa N."/>
        </authorList>
    </citation>
    <scope>NUCLEOTIDE SEQUENCE [LARGE SCALE GENOMIC DNA]</scope>
    <source>
        <strain evidence="2 3">NBRC 105253</strain>
    </source>
</reference>
<dbReference type="NCBIfam" id="TIGR04193">
    <property type="entry name" value="SPASM_w_grasp"/>
    <property type="match status" value="1"/>
</dbReference>
<dbReference type="InterPro" id="IPR026497">
    <property type="entry name" value="GRASP-with-SPASM"/>
</dbReference>
<dbReference type="InterPro" id="IPR013785">
    <property type="entry name" value="Aldolase_TIM"/>
</dbReference>
<name>A0A511YMH2_9FLAO</name>
<keyword evidence="3" id="KW-1185">Reference proteome</keyword>
<comment type="caution">
    <text evidence="2">The sequence shown here is derived from an EMBL/GenBank/DDBJ whole genome shotgun (WGS) entry which is preliminary data.</text>
</comment>
<evidence type="ECO:0000313" key="2">
    <source>
        <dbReference type="EMBL" id="GEN76402.1"/>
    </source>
</evidence>
<accession>A0A511YMH2</accession>
<proteinExistence type="predicted"/>
<organism evidence="2 3">
    <name type="scientific">Chryseobacterium hagamense</name>
    <dbReference type="NCBI Taxonomy" id="395935"/>
    <lineage>
        <taxon>Bacteria</taxon>
        <taxon>Pseudomonadati</taxon>
        <taxon>Bacteroidota</taxon>
        <taxon>Flavobacteriia</taxon>
        <taxon>Flavobacteriales</taxon>
        <taxon>Weeksellaceae</taxon>
        <taxon>Chryseobacterium group</taxon>
        <taxon>Chryseobacterium</taxon>
    </lineage>
</organism>
<dbReference type="SUPFAM" id="SSF102114">
    <property type="entry name" value="Radical SAM enzymes"/>
    <property type="match status" value="1"/>
</dbReference>
<feature type="domain" description="4Fe4S-binding SPASM" evidence="1">
    <location>
        <begin position="246"/>
        <end position="302"/>
    </location>
</feature>
<evidence type="ECO:0000259" key="1">
    <source>
        <dbReference type="Pfam" id="PF13186"/>
    </source>
</evidence>
<dbReference type="OrthoDB" id="1073749at2"/>
<dbReference type="Pfam" id="PF13186">
    <property type="entry name" value="SPASM"/>
    <property type="match status" value="1"/>
</dbReference>
<dbReference type="Proteomes" id="UP000321863">
    <property type="component" value="Unassembled WGS sequence"/>
</dbReference>
<evidence type="ECO:0000313" key="3">
    <source>
        <dbReference type="Proteomes" id="UP000321863"/>
    </source>
</evidence>
<sequence>MKNIFMIYSNCLCVKGKTNSIICDLQRGDYEPIPNDLFDILKRYNGKKSIDEIKHIFNNEYDKIIEDYFNFLFEKEFIFLTHNPTYFPKLELNFDYPFEISNAIVEISTATKTFEIFTELNNINCKSIEIRIANELFVKNIKNILNYITFHEMIISSISIITNYNKSLNEDCLKEILNDNYRLASVIIFNSPNEHYIESDSKDGRIIFFTVQNFIGNKCCGKISSKYFSTNIQMYTESLHHNSCLHKKISIDSEGNIRNCPSMPQSFGHITDTTLEEALAHPDFKKYWNLTKDKIEVCKDCEFRYICTDCRAYTERTHTDAGGLDVSKPLKCGYNPYTGEWQEWSTNPLKEKAIKYYGMEELVKKNENGF</sequence>
<dbReference type="EMBL" id="BJYJ01000010">
    <property type="protein sequence ID" value="GEN76402.1"/>
    <property type="molecule type" value="Genomic_DNA"/>
</dbReference>
<gene>
    <name evidence="2" type="ORF">CHA01nite_21420</name>
</gene>
<dbReference type="AlphaFoldDB" id="A0A511YMH2"/>
<protein>
    <recommendedName>
        <fullName evidence="1">4Fe4S-binding SPASM domain-containing protein</fullName>
    </recommendedName>
</protein>
<dbReference type="Gene3D" id="3.20.20.70">
    <property type="entry name" value="Aldolase class I"/>
    <property type="match status" value="1"/>
</dbReference>
<dbReference type="InterPro" id="IPR023885">
    <property type="entry name" value="4Fe4S-binding_SPASM_dom"/>
</dbReference>